<dbReference type="PANTHER" id="PTHR10082">
    <property type="entry name" value="INTEGRIN BETA SUBUNIT"/>
    <property type="match status" value="1"/>
</dbReference>
<comment type="similarity">
    <text evidence="2">Belongs to the integrin beta chain family.</text>
</comment>
<dbReference type="GO" id="GO:0005178">
    <property type="term" value="F:integrin binding"/>
    <property type="evidence" value="ECO:0007669"/>
    <property type="project" value="TreeGrafter"/>
</dbReference>
<dbReference type="SMART" id="SM00327">
    <property type="entry name" value="VWA"/>
    <property type="match status" value="1"/>
</dbReference>
<comment type="subcellular location">
    <subcellularLocation>
        <location evidence="1">Membrane</location>
        <topology evidence="1">Single-pass type I membrane protein</topology>
    </subcellularLocation>
</comment>
<protein>
    <submittedName>
        <fullName evidence="10">Integrin, beta chain-like</fullName>
    </submittedName>
</protein>
<feature type="domain" description="VWFA" evidence="9">
    <location>
        <begin position="53"/>
        <end position="244"/>
    </location>
</feature>
<organism evidence="10">
    <name type="scientific">Trichodesmium erythraeum (strain IMS101)</name>
    <dbReference type="NCBI Taxonomy" id="203124"/>
    <lineage>
        <taxon>Bacteria</taxon>
        <taxon>Bacillati</taxon>
        <taxon>Cyanobacteriota</taxon>
        <taxon>Cyanophyceae</taxon>
        <taxon>Oscillatoriophycideae</taxon>
        <taxon>Oscillatoriales</taxon>
        <taxon>Microcoleaceae</taxon>
        <taxon>Trichodesmium</taxon>
    </lineage>
</organism>
<name>Q114C8_TRIEI</name>
<dbReference type="InterPro" id="IPR015812">
    <property type="entry name" value="Integrin_bsu"/>
</dbReference>
<dbReference type="OrthoDB" id="466316at2"/>
<dbReference type="RefSeq" id="WP_011611519.1">
    <property type="nucleotide sequence ID" value="NC_008312.1"/>
</dbReference>
<keyword evidence="3" id="KW-0812">Transmembrane</keyword>
<dbReference type="PANTHER" id="PTHR10082:SF3">
    <property type="entry name" value="INTEGRIN BETA-LIKE PROTEIN 1"/>
    <property type="match status" value="1"/>
</dbReference>
<dbReference type="InterPro" id="IPR041690">
    <property type="entry name" value="Cadherin_5"/>
</dbReference>
<dbReference type="GO" id="GO:0098609">
    <property type="term" value="P:cell-cell adhesion"/>
    <property type="evidence" value="ECO:0007669"/>
    <property type="project" value="TreeGrafter"/>
</dbReference>
<dbReference type="GO" id="GO:0005925">
    <property type="term" value="C:focal adhesion"/>
    <property type="evidence" value="ECO:0007669"/>
    <property type="project" value="TreeGrafter"/>
</dbReference>
<evidence type="ECO:0000256" key="3">
    <source>
        <dbReference type="ARBA" id="ARBA00022692"/>
    </source>
</evidence>
<dbReference type="AlphaFoldDB" id="Q114C8"/>
<dbReference type="Gene3D" id="2.60.120.380">
    <property type="match status" value="1"/>
</dbReference>
<dbReference type="PRINTS" id="PR01186">
    <property type="entry name" value="INTEGRINB"/>
</dbReference>
<accession>Q114C8</accession>
<evidence type="ECO:0000256" key="1">
    <source>
        <dbReference type="ARBA" id="ARBA00004479"/>
    </source>
</evidence>
<evidence type="ECO:0000256" key="6">
    <source>
        <dbReference type="ARBA" id="ARBA00023157"/>
    </source>
</evidence>
<dbReference type="Pfam" id="PF00362">
    <property type="entry name" value="Integrin_beta"/>
    <property type="match status" value="1"/>
</dbReference>
<evidence type="ECO:0000256" key="2">
    <source>
        <dbReference type="ARBA" id="ARBA00007449"/>
    </source>
</evidence>
<dbReference type="Pfam" id="PF17963">
    <property type="entry name" value="Big_9"/>
    <property type="match status" value="1"/>
</dbReference>
<dbReference type="GO" id="GO:0016477">
    <property type="term" value="P:cell migration"/>
    <property type="evidence" value="ECO:0007669"/>
    <property type="project" value="TreeGrafter"/>
</dbReference>
<evidence type="ECO:0000256" key="4">
    <source>
        <dbReference type="ARBA" id="ARBA00023037"/>
    </source>
</evidence>
<gene>
    <name evidence="10" type="ordered locus">Tery_1890</name>
</gene>
<dbReference type="eggNOG" id="COG2304">
    <property type="taxonomic scope" value="Bacteria"/>
</dbReference>
<dbReference type="CDD" id="cd00198">
    <property type="entry name" value="vWFA"/>
    <property type="match status" value="1"/>
</dbReference>
<feature type="compositionally biased region" description="Basic and acidic residues" evidence="8">
    <location>
        <begin position="542"/>
        <end position="557"/>
    </location>
</feature>
<evidence type="ECO:0000313" key="10">
    <source>
        <dbReference type="EMBL" id="ABG51146.1"/>
    </source>
</evidence>
<dbReference type="GO" id="GO:0009986">
    <property type="term" value="C:cell surface"/>
    <property type="evidence" value="ECO:0007669"/>
    <property type="project" value="TreeGrafter"/>
</dbReference>
<dbReference type="KEGG" id="ter:Tery_1890"/>
<dbReference type="SMART" id="SM00187">
    <property type="entry name" value="INB"/>
    <property type="match status" value="1"/>
</dbReference>
<dbReference type="InterPro" id="IPR036465">
    <property type="entry name" value="vWFA_dom_sf"/>
</dbReference>
<keyword evidence="6" id="KW-1015">Disulfide bond</keyword>
<dbReference type="SUPFAM" id="SSF53300">
    <property type="entry name" value="vWA-like"/>
    <property type="match status" value="1"/>
</dbReference>
<dbReference type="Gene3D" id="2.60.40.2810">
    <property type="match status" value="2"/>
</dbReference>
<dbReference type="GO" id="GO:0008305">
    <property type="term" value="C:integrin complex"/>
    <property type="evidence" value="ECO:0007669"/>
    <property type="project" value="TreeGrafter"/>
</dbReference>
<evidence type="ECO:0000256" key="8">
    <source>
        <dbReference type="SAM" id="MobiDB-lite"/>
    </source>
</evidence>
<dbReference type="InterPro" id="IPR002035">
    <property type="entry name" value="VWF_A"/>
</dbReference>
<dbReference type="Pfam" id="PF04151">
    <property type="entry name" value="PPC"/>
    <property type="match status" value="1"/>
</dbReference>
<reference evidence="10" key="1">
    <citation type="submission" date="2006-06" db="EMBL/GenBank/DDBJ databases">
        <title>Complete sequence of Trichodesmium erythraeum IMS101.</title>
        <authorList>
            <consortium name="US DOE Joint Genome Institute"/>
            <person name="Copeland A."/>
            <person name="Lucas S."/>
            <person name="Lapidus A."/>
            <person name="Barry K."/>
            <person name="Detter J.C."/>
            <person name="Glavina del Rio T."/>
            <person name="Hammon N."/>
            <person name="Israni S."/>
            <person name="Dalin E."/>
            <person name="Tice H."/>
            <person name="Pitluck S."/>
            <person name="Kiss H."/>
            <person name="Munk A.C."/>
            <person name="Brettin T."/>
            <person name="Bruce D."/>
            <person name="Han C."/>
            <person name="Tapia R."/>
            <person name="Gilna P."/>
            <person name="Schmutz J."/>
            <person name="Larimer F."/>
            <person name="Land M."/>
            <person name="Hauser L."/>
            <person name="Kyrpides N."/>
            <person name="Kim E."/>
            <person name="Richardson P."/>
        </authorList>
    </citation>
    <scope>NUCLEOTIDE SEQUENCE [LARGE SCALE GENOMIC DNA]</scope>
    <source>
        <strain evidence="10">IMS101</strain>
    </source>
</reference>
<dbReference type="Gene3D" id="3.40.50.410">
    <property type="entry name" value="von Willebrand factor, type A domain"/>
    <property type="match status" value="1"/>
</dbReference>
<keyword evidence="5" id="KW-0472">Membrane</keyword>
<dbReference type="NCBIfam" id="NF012211">
    <property type="entry name" value="tand_rpt_95"/>
    <property type="match status" value="2"/>
</dbReference>
<dbReference type="STRING" id="203124.Tery_1890"/>
<keyword evidence="7" id="KW-0325">Glycoprotein</keyword>
<proteinExistence type="inferred from homology"/>
<sequence length="663" mass="71784">MAKKTKSSITNIVDRKGGLNPDVVDVTLVPGDNVTFDITAKVTKKSSTKLPLDLVFLSDLSGSYGDDLPVLQDLVPKLVSSVRDIQPNSQFGLASYIDKPKDPFGGPKDFVYRMESAITKSRTDFQKAMDDLKIGNGNDGPEAQLEALMQLALREKEIGFRKKSRRVVVLSTDANYHKAGDGKKAGIKTPNNGDTVLDGKPAGTGEDYPSIDQVRDALQEAGIVPIFAVTGNQVRNYKKLVDKLGFGTVERLSRDSSNLVKVVTEGLEEVFSDLTIVPQSDEFGYIKSIKPTTYENVRPGQSRTFEVKLGITDLDASQKDRLSLEVLGYGETKVNVTPIVNTKPIASNDNLATNAGSKLVIKPKELLANDTDKDGDKLSISKVGKASNGKVILGKNGKVTFTPDKDFTGKASFEYTIDDGNKGRDSATVTVQVRDNSDPIAKDDKVFFVRPKLFHAIQAKKLLKNDQDKDGDKLTIIKVSNATKGEVELTKSGEITFTPSGKHKKFSKGSFEYTISDGKGGTDTAKVMLKRVGDLPSSKRSAGSEKRDSLTGNIDDKAPGIPLGTVVDPLTQSSDIGFKNGGKVDQNDYYNFVVPEPSFVSIKLDGLRSNANLELYDSDKVSLDSSTNSGNAPEEINTFLFPDTYVVGVFDQGSGTPYNLSIL</sequence>
<dbReference type="Pfam" id="PF17892">
    <property type="entry name" value="Cadherin_5"/>
    <property type="match status" value="1"/>
</dbReference>
<dbReference type="PROSITE" id="PS50234">
    <property type="entry name" value="VWFA"/>
    <property type="match status" value="1"/>
</dbReference>
<dbReference type="HOGENOM" id="CLU_413835_0_0_3"/>
<dbReference type="GO" id="GO:0033627">
    <property type="term" value="P:cell adhesion mediated by integrin"/>
    <property type="evidence" value="ECO:0007669"/>
    <property type="project" value="TreeGrafter"/>
</dbReference>
<dbReference type="InterPro" id="IPR002369">
    <property type="entry name" value="Integrin_bsu_VWA"/>
</dbReference>
<dbReference type="GO" id="GO:0007229">
    <property type="term" value="P:integrin-mediated signaling pathway"/>
    <property type="evidence" value="ECO:0007669"/>
    <property type="project" value="UniProtKB-KW"/>
</dbReference>
<keyword evidence="4 10" id="KW-0401">Integrin</keyword>
<evidence type="ECO:0000256" key="7">
    <source>
        <dbReference type="ARBA" id="ARBA00023180"/>
    </source>
</evidence>
<dbReference type="GO" id="GO:0007160">
    <property type="term" value="P:cell-matrix adhesion"/>
    <property type="evidence" value="ECO:0007669"/>
    <property type="project" value="TreeGrafter"/>
</dbReference>
<feature type="region of interest" description="Disordered" evidence="8">
    <location>
        <begin position="533"/>
        <end position="557"/>
    </location>
</feature>
<dbReference type="SUPFAM" id="SSF89260">
    <property type="entry name" value="Collagen-binding domain"/>
    <property type="match status" value="1"/>
</dbReference>
<dbReference type="EMBL" id="CP000393">
    <property type="protein sequence ID" value="ABG51146.1"/>
    <property type="molecule type" value="Genomic_DNA"/>
</dbReference>
<evidence type="ECO:0000256" key="5">
    <source>
        <dbReference type="ARBA" id="ARBA00023136"/>
    </source>
</evidence>
<dbReference type="InterPro" id="IPR007280">
    <property type="entry name" value="Peptidase_C_arc/bac"/>
</dbReference>
<evidence type="ECO:0000259" key="9">
    <source>
        <dbReference type="PROSITE" id="PS50234"/>
    </source>
</evidence>